<dbReference type="FunCoup" id="A0A0C3G225">
    <property type="interactions" value="310"/>
</dbReference>
<protein>
    <recommendedName>
        <fullName evidence="8">Peptidase S26 domain-containing protein</fullName>
    </recommendedName>
</protein>
<evidence type="ECO:0000256" key="3">
    <source>
        <dbReference type="ARBA" id="ARBA00022801"/>
    </source>
</evidence>
<feature type="domain" description="Peptidase S26" evidence="8">
    <location>
        <begin position="180"/>
        <end position="223"/>
    </location>
</feature>
<evidence type="ECO:0000313" key="9">
    <source>
        <dbReference type="EMBL" id="KIM84616.1"/>
    </source>
</evidence>
<dbReference type="GO" id="GO:0004252">
    <property type="term" value="F:serine-type endopeptidase activity"/>
    <property type="evidence" value="ECO:0007669"/>
    <property type="project" value="InterPro"/>
</dbReference>
<dbReference type="HOGENOM" id="CLU_1220101_0_0_1"/>
<keyword evidence="4" id="KW-0496">Mitochondrion</keyword>
<dbReference type="InterPro" id="IPR052064">
    <property type="entry name" value="Mito_IMP1_subunit"/>
</dbReference>
<evidence type="ECO:0000256" key="4">
    <source>
        <dbReference type="ARBA" id="ARBA00023128"/>
    </source>
</evidence>
<accession>A0A0C3G225</accession>
<dbReference type="InterPro" id="IPR000223">
    <property type="entry name" value="Pept_S26A_signal_pept_1"/>
</dbReference>
<keyword evidence="3" id="KW-0378">Hydrolase</keyword>
<dbReference type="PANTHER" id="PTHR12383">
    <property type="entry name" value="PROTEASE FAMILY S26 MITOCHONDRIAL INNER MEMBRANE PROTEASE-RELATED"/>
    <property type="match status" value="1"/>
</dbReference>
<dbReference type="EMBL" id="KN832987">
    <property type="protein sequence ID" value="KIM84616.1"/>
    <property type="molecule type" value="Genomic_DNA"/>
</dbReference>
<evidence type="ECO:0000256" key="2">
    <source>
        <dbReference type="ARBA" id="ARBA00022792"/>
    </source>
</evidence>
<dbReference type="OrthoDB" id="308440at2759"/>
<dbReference type="PRINTS" id="PR00727">
    <property type="entry name" value="LEADERPTASE"/>
</dbReference>
<proteinExistence type="inferred from homology"/>
<keyword evidence="5" id="KW-0472">Membrane</keyword>
<dbReference type="Proteomes" id="UP000054166">
    <property type="component" value="Unassembled WGS sequence"/>
</dbReference>
<feature type="active site" evidence="7">
    <location>
        <position position="160"/>
    </location>
</feature>
<name>A0A0C3G225_PILCF</name>
<dbReference type="InterPro" id="IPR036286">
    <property type="entry name" value="LexA/Signal_pep-like_sf"/>
</dbReference>
<reference evidence="10" key="2">
    <citation type="submission" date="2015-01" db="EMBL/GenBank/DDBJ databases">
        <title>Evolutionary Origins and Diversification of the Mycorrhizal Mutualists.</title>
        <authorList>
            <consortium name="DOE Joint Genome Institute"/>
            <consortium name="Mycorrhizal Genomics Consortium"/>
            <person name="Kohler A."/>
            <person name="Kuo A."/>
            <person name="Nagy L.G."/>
            <person name="Floudas D."/>
            <person name="Copeland A."/>
            <person name="Barry K.W."/>
            <person name="Cichocki N."/>
            <person name="Veneault-Fourrey C."/>
            <person name="LaButti K."/>
            <person name="Lindquist E.A."/>
            <person name="Lipzen A."/>
            <person name="Lundell T."/>
            <person name="Morin E."/>
            <person name="Murat C."/>
            <person name="Riley R."/>
            <person name="Ohm R."/>
            <person name="Sun H."/>
            <person name="Tunlid A."/>
            <person name="Henrissat B."/>
            <person name="Grigoriev I.V."/>
            <person name="Hibbett D.S."/>
            <person name="Martin F."/>
        </authorList>
    </citation>
    <scope>NUCLEOTIDE SEQUENCE [LARGE SCALE GENOMIC DNA]</scope>
    <source>
        <strain evidence="10">F 1598</strain>
    </source>
</reference>
<dbReference type="STRING" id="765440.A0A0C3G225"/>
<dbReference type="GO" id="GO:0006465">
    <property type="term" value="P:signal peptide processing"/>
    <property type="evidence" value="ECO:0007669"/>
    <property type="project" value="InterPro"/>
</dbReference>
<evidence type="ECO:0000259" key="8">
    <source>
        <dbReference type="Pfam" id="PF10502"/>
    </source>
</evidence>
<feature type="domain" description="Peptidase S26" evidence="8">
    <location>
        <begin position="107"/>
        <end position="173"/>
    </location>
</feature>
<feature type="active site" evidence="7">
    <location>
        <position position="114"/>
    </location>
</feature>
<evidence type="ECO:0000256" key="1">
    <source>
        <dbReference type="ARBA" id="ARBA00004273"/>
    </source>
</evidence>
<evidence type="ECO:0000256" key="6">
    <source>
        <dbReference type="ARBA" id="ARBA00038445"/>
    </source>
</evidence>
<evidence type="ECO:0000313" key="10">
    <source>
        <dbReference type="Proteomes" id="UP000054166"/>
    </source>
</evidence>
<dbReference type="CDD" id="cd06530">
    <property type="entry name" value="S26_SPase_I"/>
    <property type="match status" value="1"/>
</dbReference>
<dbReference type="InParanoid" id="A0A0C3G225"/>
<reference evidence="9 10" key="1">
    <citation type="submission" date="2014-04" db="EMBL/GenBank/DDBJ databases">
        <authorList>
            <consortium name="DOE Joint Genome Institute"/>
            <person name="Kuo A."/>
            <person name="Tarkka M."/>
            <person name="Buscot F."/>
            <person name="Kohler A."/>
            <person name="Nagy L.G."/>
            <person name="Floudas D."/>
            <person name="Copeland A."/>
            <person name="Barry K.W."/>
            <person name="Cichocki N."/>
            <person name="Veneault-Fourrey C."/>
            <person name="LaButti K."/>
            <person name="Lindquist E.A."/>
            <person name="Lipzen A."/>
            <person name="Lundell T."/>
            <person name="Morin E."/>
            <person name="Murat C."/>
            <person name="Sun H."/>
            <person name="Tunlid A."/>
            <person name="Henrissat B."/>
            <person name="Grigoriev I.V."/>
            <person name="Hibbett D.S."/>
            <person name="Martin F."/>
            <person name="Nordberg H.P."/>
            <person name="Cantor M.N."/>
            <person name="Hua S.X."/>
        </authorList>
    </citation>
    <scope>NUCLEOTIDE SEQUENCE [LARGE SCALE GENOMIC DNA]</scope>
    <source>
        <strain evidence="9 10">F 1598</strain>
    </source>
</reference>
<keyword evidence="10" id="KW-1185">Reference proteome</keyword>
<dbReference type="PANTHER" id="PTHR12383:SF16">
    <property type="entry name" value="MITOCHONDRIAL INNER MEMBRANE PROTEASE SUBUNIT 1"/>
    <property type="match status" value="1"/>
</dbReference>
<keyword evidence="2" id="KW-0999">Mitochondrion inner membrane</keyword>
<dbReference type="Gene3D" id="2.10.109.10">
    <property type="entry name" value="Umud Fragment, subunit A"/>
    <property type="match status" value="1"/>
</dbReference>
<evidence type="ECO:0000256" key="7">
    <source>
        <dbReference type="PIRSR" id="PIRSR600223-1"/>
    </source>
</evidence>
<gene>
    <name evidence="9" type="ORF">PILCRDRAFT_6240</name>
</gene>
<sequence>MSRYRPFSEALAGFRSITRPSVPAETRQAEALRSMKNFLHRLLTITRHPIRYAKPMLRRSFLNTRVRWVVFISKSWKDKGKIVGLMGLKFINYMSAVHLFYEHVGFVRVVSGPSMEPTLGVHGEYVIENRLSYQLCPESIARGDIVTLRSPLDPFRIVSKRVIGLAGDIICVDPTGTTAPSTEHVIVPKGHVWLMGDNAAMSRDSRLYGPVSTALIQGKFVARVSSA</sequence>
<evidence type="ECO:0000256" key="5">
    <source>
        <dbReference type="ARBA" id="ARBA00023136"/>
    </source>
</evidence>
<dbReference type="GO" id="GO:0006627">
    <property type="term" value="P:protein processing involved in protein targeting to mitochondrion"/>
    <property type="evidence" value="ECO:0007669"/>
    <property type="project" value="TreeGrafter"/>
</dbReference>
<comment type="similarity">
    <text evidence="6">Belongs to the peptidase S26 family. IMP1 subfamily.</text>
</comment>
<dbReference type="SUPFAM" id="SSF51306">
    <property type="entry name" value="LexA/Signal peptidase"/>
    <property type="match status" value="1"/>
</dbReference>
<dbReference type="AlphaFoldDB" id="A0A0C3G225"/>
<dbReference type="GO" id="GO:0042720">
    <property type="term" value="C:mitochondrial inner membrane peptidase complex"/>
    <property type="evidence" value="ECO:0007669"/>
    <property type="project" value="TreeGrafter"/>
</dbReference>
<comment type="subcellular location">
    <subcellularLocation>
        <location evidence="1">Mitochondrion inner membrane</location>
    </subcellularLocation>
</comment>
<organism evidence="9 10">
    <name type="scientific">Piloderma croceum (strain F 1598)</name>
    <dbReference type="NCBI Taxonomy" id="765440"/>
    <lineage>
        <taxon>Eukaryota</taxon>
        <taxon>Fungi</taxon>
        <taxon>Dikarya</taxon>
        <taxon>Basidiomycota</taxon>
        <taxon>Agaricomycotina</taxon>
        <taxon>Agaricomycetes</taxon>
        <taxon>Agaricomycetidae</taxon>
        <taxon>Atheliales</taxon>
        <taxon>Atheliaceae</taxon>
        <taxon>Piloderma</taxon>
    </lineage>
</organism>
<dbReference type="Pfam" id="PF10502">
    <property type="entry name" value="Peptidase_S26"/>
    <property type="match status" value="2"/>
</dbReference>
<dbReference type="InterPro" id="IPR019533">
    <property type="entry name" value="Peptidase_S26"/>
</dbReference>